<reference evidence="9" key="1">
    <citation type="submission" date="2016-10" db="EMBL/GenBank/DDBJ databases">
        <authorList>
            <person name="Varghese N."/>
            <person name="Submissions S."/>
        </authorList>
    </citation>
    <scope>NUCLEOTIDE SEQUENCE [LARGE SCALE GENOMIC DNA]</scope>
    <source>
        <strain evidence="9">CGMCC 1.10683</strain>
    </source>
</reference>
<dbReference type="RefSeq" id="WP_092313658.1">
    <property type="nucleotide sequence ID" value="NZ_FOZV01000013.1"/>
</dbReference>
<evidence type="ECO:0000256" key="7">
    <source>
        <dbReference type="SAM" id="Phobius"/>
    </source>
</evidence>
<evidence type="ECO:0000256" key="1">
    <source>
        <dbReference type="ARBA" id="ARBA00004167"/>
    </source>
</evidence>
<dbReference type="Gene3D" id="2.40.128.260">
    <property type="entry name" value="Type IV secretion system, VirB10/TraB/TrbI"/>
    <property type="match status" value="1"/>
</dbReference>
<feature type="region of interest" description="Disordered" evidence="6">
    <location>
        <begin position="64"/>
        <end position="183"/>
    </location>
</feature>
<evidence type="ECO:0000256" key="3">
    <source>
        <dbReference type="ARBA" id="ARBA00022692"/>
    </source>
</evidence>
<dbReference type="STRING" id="871741.SAMN05192570_0193"/>
<comment type="similarity">
    <text evidence="2">Belongs to the TrbI/VirB10 family.</text>
</comment>
<keyword evidence="3 7" id="KW-0812">Transmembrane</keyword>
<dbReference type="CDD" id="cd16429">
    <property type="entry name" value="VirB10"/>
    <property type="match status" value="1"/>
</dbReference>
<evidence type="ECO:0000256" key="5">
    <source>
        <dbReference type="ARBA" id="ARBA00023136"/>
    </source>
</evidence>
<feature type="transmembrane region" description="Helical" evidence="7">
    <location>
        <begin position="32"/>
        <end position="53"/>
    </location>
</feature>
<gene>
    <name evidence="8" type="ORF">SAMN05192570_0193</name>
</gene>
<evidence type="ECO:0000313" key="8">
    <source>
        <dbReference type="EMBL" id="SFS90653.1"/>
    </source>
</evidence>
<accession>A0A1I6TN45</accession>
<dbReference type="InterPro" id="IPR005498">
    <property type="entry name" value="T4SS_VirB10/TraB/TrbI"/>
</dbReference>
<evidence type="ECO:0000256" key="2">
    <source>
        <dbReference type="ARBA" id="ARBA00010265"/>
    </source>
</evidence>
<dbReference type="GO" id="GO:0016020">
    <property type="term" value="C:membrane"/>
    <property type="evidence" value="ECO:0007669"/>
    <property type="project" value="UniProtKB-SubCell"/>
</dbReference>
<keyword evidence="4 7" id="KW-1133">Transmembrane helix</keyword>
<dbReference type="Pfam" id="PF03743">
    <property type="entry name" value="TrbI"/>
    <property type="match status" value="1"/>
</dbReference>
<dbReference type="OrthoDB" id="9807354at2"/>
<feature type="compositionally biased region" description="Pro residues" evidence="6">
    <location>
        <begin position="1"/>
        <end position="16"/>
    </location>
</feature>
<dbReference type="InterPro" id="IPR042217">
    <property type="entry name" value="T4SS_VirB10/TrbI"/>
</dbReference>
<feature type="region of interest" description="Disordered" evidence="6">
    <location>
        <begin position="1"/>
        <end position="21"/>
    </location>
</feature>
<name>A0A1I6TN45_9CAUL</name>
<keyword evidence="5 7" id="KW-0472">Membrane</keyword>
<organism evidence="8 9">
    <name type="scientific">Brevundimonas viscosa</name>
    <dbReference type="NCBI Taxonomy" id="871741"/>
    <lineage>
        <taxon>Bacteria</taxon>
        <taxon>Pseudomonadati</taxon>
        <taxon>Pseudomonadota</taxon>
        <taxon>Alphaproteobacteria</taxon>
        <taxon>Caulobacterales</taxon>
        <taxon>Caulobacteraceae</taxon>
        <taxon>Brevundimonas</taxon>
    </lineage>
</organism>
<dbReference type="AlphaFoldDB" id="A0A1I6TN45"/>
<dbReference type="EMBL" id="FOZV01000013">
    <property type="protein sequence ID" value="SFS90653.1"/>
    <property type="molecule type" value="Genomic_DNA"/>
</dbReference>
<evidence type="ECO:0000256" key="6">
    <source>
        <dbReference type="SAM" id="MobiDB-lite"/>
    </source>
</evidence>
<evidence type="ECO:0000313" key="9">
    <source>
        <dbReference type="Proteomes" id="UP000198788"/>
    </source>
</evidence>
<comment type="subcellular location">
    <subcellularLocation>
        <location evidence="1">Membrane</location>
        <topology evidence="1">Single-pass membrane protein</topology>
    </subcellularLocation>
</comment>
<proteinExistence type="inferred from homology"/>
<dbReference type="Proteomes" id="UP000198788">
    <property type="component" value="Unassembled WGS sequence"/>
</dbReference>
<protein>
    <submittedName>
        <fullName evidence="8">Type IV secretion system protein VirB10</fullName>
    </submittedName>
</protein>
<sequence length="376" mass="39472">MTDPKPPLPKSEPPPLSAFAPRPRAIRIRKGAAHALALAAAAVVAGSLTWAFVLDPHLKSQARERQRALEAPGETGPVRPSERITAQPAAYDRLPPPRTFGRPETPDPALAPRRATPERRRPLPDTVGRPRGTAAGTRSGEISARAQAAGSDLFFPAGLAPGGEGPGRASAERGGQGDSPLTVPRSPYQLQAGTLIPAVLLTGVDTTRPGPAIALVSRPVYDTVSGRHLLIPQGSRLIGRQAGDSAHGERRVYLVWERLILPDGASLHLEDEPTVDAQGAPGAPGRVDRRLWPMAAASMLAGAITAIGELARGGSDERDRISLVGTAGDAAAIEAAQLGGRLIDRELEVRTVVRVAPGEPVRVLLTRDLVLEPRAS</sequence>
<keyword evidence="9" id="KW-1185">Reference proteome</keyword>
<evidence type="ECO:0000256" key="4">
    <source>
        <dbReference type="ARBA" id="ARBA00022989"/>
    </source>
</evidence>